<evidence type="ECO:0000256" key="2">
    <source>
        <dbReference type="SAM" id="Phobius"/>
    </source>
</evidence>
<protein>
    <recommendedName>
        <fullName evidence="5">DUF423 domain-containing protein</fullName>
    </recommendedName>
</protein>
<name>A7IFD5_XANP2</name>
<feature type="transmembrane region" description="Helical" evidence="2">
    <location>
        <begin position="144"/>
        <end position="163"/>
    </location>
</feature>
<keyword evidence="2" id="KW-0472">Membrane</keyword>
<keyword evidence="2" id="KW-1133">Transmembrane helix</keyword>
<dbReference type="AlphaFoldDB" id="A7IFD5"/>
<feature type="compositionally biased region" description="Polar residues" evidence="1">
    <location>
        <begin position="1"/>
        <end position="11"/>
    </location>
</feature>
<evidence type="ECO:0000313" key="3">
    <source>
        <dbReference type="EMBL" id="ABS66728.1"/>
    </source>
</evidence>
<dbReference type="EMBL" id="CP000781">
    <property type="protein sequence ID" value="ABS66728.1"/>
    <property type="molecule type" value="Genomic_DNA"/>
</dbReference>
<feature type="region of interest" description="Disordered" evidence="1">
    <location>
        <begin position="1"/>
        <end position="30"/>
    </location>
</feature>
<accession>A7IFD5</accession>
<keyword evidence="2" id="KW-0812">Transmembrane</keyword>
<evidence type="ECO:0000313" key="4">
    <source>
        <dbReference type="Proteomes" id="UP000002417"/>
    </source>
</evidence>
<organism evidence="3 4">
    <name type="scientific">Xanthobacter autotrophicus (strain ATCC BAA-1158 / Py2)</name>
    <dbReference type="NCBI Taxonomy" id="78245"/>
    <lineage>
        <taxon>Bacteria</taxon>
        <taxon>Pseudomonadati</taxon>
        <taxon>Pseudomonadota</taxon>
        <taxon>Alphaproteobacteria</taxon>
        <taxon>Hyphomicrobiales</taxon>
        <taxon>Xanthobacteraceae</taxon>
        <taxon>Xanthobacter</taxon>
    </lineage>
</organism>
<sequence>MPQHTAISQVRPSPYRRTEPPHVRDARPCGETYASPSRTGLCVMTSWTRVLLVLAGLMGAAGVASAAAAAHVGGGANLETAAHFLLFHAAALVGLGALSLLLGRGRVVLQLGASAIALGALLFSGDLASRALMEVKLLGGSAPFGGSLMILGWLTVGASALVARRA</sequence>
<proteinExistence type="predicted"/>
<feature type="transmembrane region" description="Helical" evidence="2">
    <location>
        <begin position="107"/>
        <end position="124"/>
    </location>
</feature>
<dbReference type="HOGENOM" id="CLU_096548_2_0_5"/>
<dbReference type="Proteomes" id="UP000002417">
    <property type="component" value="Chromosome"/>
</dbReference>
<feature type="transmembrane region" description="Helical" evidence="2">
    <location>
        <begin position="50"/>
        <end position="70"/>
    </location>
</feature>
<dbReference type="STRING" id="78245.Xaut_1480"/>
<feature type="transmembrane region" description="Helical" evidence="2">
    <location>
        <begin position="82"/>
        <end position="102"/>
    </location>
</feature>
<dbReference type="KEGG" id="xau:Xaut_1480"/>
<feature type="compositionally biased region" description="Basic and acidic residues" evidence="1">
    <location>
        <begin position="16"/>
        <end position="28"/>
    </location>
</feature>
<keyword evidence="4" id="KW-1185">Reference proteome</keyword>
<dbReference type="InterPro" id="IPR006696">
    <property type="entry name" value="DUF423"/>
</dbReference>
<evidence type="ECO:0008006" key="5">
    <source>
        <dbReference type="Google" id="ProtNLM"/>
    </source>
</evidence>
<evidence type="ECO:0000256" key="1">
    <source>
        <dbReference type="SAM" id="MobiDB-lite"/>
    </source>
</evidence>
<gene>
    <name evidence="3" type="ordered locus">Xaut_1480</name>
</gene>
<dbReference type="Pfam" id="PF04241">
    <property type="entry name" value="DUF423"/>
    <property type="match status" value="1"/>
</dbReference>
<dbReference type="eggNOG" id="COG2363">
    <property type="taxonomic scope" value="Bacteria"/>
</dbReference>
<reference evidence="3 4" key="1">
    <citation type="submission" date="2007-07" db="EMBL/GenBank/DDBJ databases">
        <title>Complete sequence of chromosome of Xanthobacter autotrophicus Py2.</title>
        <authorList>
            <consortium name="US DOE Joint Genome Institute"/>
            <person name="Copeland A."/>
            <person name="Lucas S."/>
            <person name="Lapidus A."/>
            <person name="Barry K."/>
            <person name="Glavina del Rio T."/>
            <person name="Hammon N."/>
            <person name="Israni S."/>
            <person name="Dalin E."/>
            <person name="Tice H."/>
            <person name="Pitluck S."/>
            <person name="Sims D."/>
            <person name="Brettin T."/>
            <person name="Bruce D."/>
            <person name="Detter J.C."/>
            <person name="Han C."/>
            <person name="Tapia R."/>
            <person name="Brainard J."/>
            <person name="Schmutz J."/>
            <person name="Larimer F."/>
            <person name="Land M."/>
            <person name="Hauser L."/>
            <person name="Kyrpides N."/>
            <person name="Kim E."/>
            <person name="Ensigns S.A."/>
            <person name="Richardson P."/>
        </authorList>
    </citation>
    <scope>NUCLEOTIDE SEQUENCE [LARGE SCALE GENOMIC DNA]</scope>
    <source>
        <strain evidence="4">ATCC BAA-1158 / Py2</strain>
    </source>
</reference>